<sequence length="94" mass="10284">MEPVKKTMSSPRNKPGKPASDDPRLQALGARLADRRRELGRRQQDVAEEAGVSRSTLHTIERGGTGVRWEKVLAVAEVLHLDWVLVDADGTAGD</sequence>
<organism evidence="3 4">
    <name type="scientific">Corynebacterium guangdongense</name>
    <dbReference type="NCBI Taxonomy" id="1783348"/>
    <lineage>
        <taxon>Bacteria</taxon>
        <taxon>Bacillati</taxon>
        <taxon>Actinomycetota</taxon>
        <taxon>Actinomycetes</taxon>
        <taxon>Mycobacteriales</taxon>
        <taxon>Corynebacteriaceae</taxon>
        <taxon>Corynebacterium</taxon>
    </lineage>
</organism>
<comment type="caution">
    <text evidence="3">The sequence shown here is derived from an EMBL/GenBank/DDBJ whole genome shotgun (WGS) entry which is preliminary data.</text>
</comment>
<keyword evidence="4" id="KW-1185">Reference proteome</keyword>
<evidence type="ECO:0000259" key="2">
    <source>
        <dbReference type="PROSITE" id="PS50943"/>
    </source>
</evidence>
<feature type="region of interest" description="Disordered" evidence="1">
    <location>
        <begin position="1"/>
        <end position="25"/>
    </location>
</feature>
<dbReference type="EMBL" id="JAVDXZ010000001">
    <property type="protein sequence ID" value="MDR7328448.1"/>
    <property type="molecule type" value="Genomic_DNA"/>
</dbReference>
<dbReference type="SMART" id="SM00530">
    <property type="entry name" value="HTH_XRE"/>
    <property type="match status" value="1"/>
</dbReference>
<evidence type="ECO:0000313" key="3">
    <source>
        <dbReference type="EMBL" id="MDR7328448.1"/>
    </source>
</evidence>
<dbReference type="InterPro" id="IPR010982">
    <property type="entry name" value="Lambda_DNA-bd_dom_sf"/>
</dbReference>
<dbReference type="PROSITE" id="PS50943">
    <property type="entry name" value="HTH_CROC1"/>
    <property type="match status" value="1"/>
</dbReference>
<proteinExistence type="predicted"/>
<reference evidence="3" key="1">
    <citation type="submission" date="2023-07" db="EMBL/GenBank/DDBJ databases">
        <title>Sequencing the genomes of 1000 actinobacteria strains.</title>
        <authorList>
            <person name="Klenk H.-P."/>
        </authorList>
    </citation>
    <scope>NUCLEOTIDE SEQUENCE</scope>
    <source>
        <strain evidence="3">DSM 107476</strain>
    </source>
</reference>
<evidence type="ECO:0000256" key="1">
    <source>
        <dbReference type="SAM" id="MobiDB-lite"/>
    </source>
</evidence>
<dbReference type="Proteomes" id="UP001180840">
    <property type="component" value="Unassembled WGS sequence"/>
</dbReference>
<feature type="domain" description="HTH cro/C1-type" evidence="2">
    <location>
        <begin position="32"/>
        <end position="86"/>
    </location>
</feature>
<dbReference type="SUPFAM" id="SSF47413">
    <property type="entry name" value="lambda repressor-like DNA-binding domains"/>
    <property type="match status" value="1"/>
</dbReference>
<gene>
    <name evidence="3" type="ORF">J2S39_000124</name>
</gene>
<dbReference type="Pfam" id="PF13560">
    <property type="entry name" value="HTH_31"/>
    <property type="match status" value="1"/>
</dbReference>
<dbReference type="InterPro" id="IPR001387">
    <property type="entry name" value="Cro/C1-type_HTH"/>
</dbReference>
<accession>A0ABU1ZU42</accession>
<name>A0ABU1ZU42_9CORY</name>
<protein>
    <submittedName>
        <fullName evidence="3">Transcriptional regulator with XRE-family HTH domain</fullName>
    </submittedName>
</protein>
<dbReference type="CDD" id="cd00093">
    <property type="entry name" value="HTH_XRE"/>
    <property type="match status" value="1"/>
</dbReference>
<evidence type="ECO:0000313" key="4">
    <source>
        <dbReference type="Proteomes" id="UP001180840"/>
    </source>
</evidence>
<dbReference type="Gene3D" id="1.10.260.40">
    <property type="entry name" value="lambda repressor-like DNA-binding domains"/>
    <property type="match status" value="1"/>
</dbReference>